<proteinExistence type="predicted"/>
<keyword evidence="4" id="KW-1185">Reference proteome</keyword>
<gene>
    <name evidence="3" type="ORF">ODALV1_LOCUS16171</name>
</gene>
<evidence type="ECO:0000256" key="1">
    <source>
        <dbReference type="SAM" id="SignalP"/>
    </source>
</evidence>
<dbReference type="PROSITE" id="PS50240">
    <property type="entry name" value="TRYPSIN_DOM"/>
    <property type="match status" value="1"/>
</dbReference>
<reference evidence="3 4" key="1">
    <citation type="submission" date="2024-08" db="EMBL/GenBank/DDBJ databases">
        <authorList>
            <person name="Cucini C."/>
            <person name="Frati F."/>
        </authorList>
    </citation>
    <scope>NUCLEOTIDE SEQUENCE [LARGE SCALE GENOMIC DNA]</scope>
</reference>
<accession>A0ABP1QWN1</accession>
<dbReference type="InterPro" id="IPR043504">
    <property type="entry name" value="Peptidase_S1_PA_chymotrypsin"/>
</dbReference>
<dbReference type="EMBL" id="CAXLJM020000049">
    <property type="protein sequence ID" value="CAL8113784.1"/>
    <property type="molecule type" value="Genomic_DNA"/>
</dbReference>
<dbReference type="InterPro" id="IPR051333">
    <property type="entry name" value="CLIP_Serine_Protease"/>
</dbReference>
<dbReference type="PANTHER" id="PTHR24260">
    <property type="match status" value="1"/>
</dbReference>
<keyword evidence="1" id="KW-0732">Signal</keyword>
<evidence type="ECO:0000259" key="2">
    <source>
        <dbReference type="PROSITE" id="PS50240"/>
    </source>
</evidence>
<evidence type="ECO:0000313" key="4">
    <source>
        <dbReference type="Proteomes" id="UP001642540"/>
    </source>
</evidence>
<feature type="signal peptide" evidence="1">
    <location>
        <begin position="1"/>
        <end position="19"/>
    </location>
</feature>
<organism evidence="3 4">
    <name type="scientific">Orchesella dallaii</name>
    <dbReference type="NCBI Taxonomy" id="48710"/>
    <lineage>
        <taxon>Eukaryota</taxon>
        <taxon>Metazoa</taxon>
        <taxon>Ecdysozoa</taxon>
        <taxon>Arthropoda</taxon>
        <taxon>Hexapoda</taxon>
        <taxon>Collembola</taxon>
        <taxon>Entomobryomorpha</taxon>
        <taxon>Entomobryoidea</taxon>
        <taxon>Orchesellidae</taxon>
        <taxon>Orchesellinae</taxon>
        <taxon>Orchesella</taxon>
    </lineage>
</organism>
<protein>
    <recommendedName>
        <fullName evidence="2">Peptidase S1 domain-containing protein</fullName>
    </recommendedName>
</protein>
<comment type="caution">
    <text evidence="3">The sequence shown here is derived from an EMBL/GenBank/DDBJ whole genome shotgun (WGS) entry which is preliminary data.</text>
</comment>
<dbReference type="Gene3D" id="2.40.10.10">
    <property type="entry name" value="Trypsin-like serine proteases"/>
    <property type="match status" value="1"/>
</dbReference>
<feature type="domain" description="Peptidase S1" evidence="2">
    <location>
        <begin position="357"/>
        <end position="556"/>
    </location>
</feature>
<name>A0ABP1QWN1_9HEXA</name>
<dbReference type="SUPFAM" id="SSF50494">
    <property type="entry name" value="Trypsin-like serine proteases"/>
    <property type="match status" value="1"/>
</dbReference>
<dbReference type="Proteomes" id="UP001642540">
    <property type="component" value="Unassembled WGS sequence"/>
</dbReference>
<dbReference type="Pfam" id="PF00089">
    <property type="entry name" value="Trypsin"/>
    <property type="match status" value="1"/>
</dbReference>
<dbReference type="InterPro" id="IPR001254">
    <property type="entry name" value="Trypsin_dom"/>
</dbReference>
<sequence length="556" mass="60394">MGWLSAAFLFFALITLTLGEELANPLPNEFINHELEQTGNSSPVNNHQIVDLLIHKLKTDNKPSNSTTQLMDAASKFVNGTKLDRLVRAVENLNLTNDHVETIASELATATTPEHADKVRRAVEDAFVFGKPPPFRGPQFGAPFPGPPRFGGAALSQNPFFTIPLTSPALDIDLDRLIFLATPSLGIERAFELTKILHDLQSPRSEVFKLQESFQRNMTEADATSLLKTYEEKKLKTPTASNILESTGKLSGLNSTESKRFSRAIESLGSLNSTHATEIHKTIQDKALNSTEMKTLTKDLENLTKTQETTTPESATGQAWMFSNNSTKRAIDTNTKMFSTTRACGFSIPTERAELLPFIVTISCVNGGLITCTGTLISNEVVLTSASCILSCGSEPVTIILGNNNIGQEIRASGISAVVNPTFTNTNPSNNIGLIKFSPAVDFNISPLIFPICLLGQETDDPAIQCQILQNNQPIVTRCHQPGDAICSPLNTACVQPVNCINANHASMPVICRRVSGVNKNRYYLWGVTNQGVGSNSCVYSTSRISDNFNFAISGI</sequence>
<dbReference type="PANTHER" id="PTHR24260:SF132">
    <property type="entry name" value="PEPTIDASE S1 DOMAIN-CONTAINING PROTEIN"/>
    <property type="match status" value="1"/>
</dbReference>
<dbReference type="InterPro" id="IPR009003">
    <property type="entry name" value="Peptidase_S1_PA"/>
</dbReference>
<feature type="chain" id="PRO_5047239700" description="Peptidase S1 domain-containing protein" evidence="1">
    <location>
        <begin position="20"/>
        <end position="556"/>
    </location>
</feature>
<evidence type="ECO:0000313" key="3">
    <source>
        <dbReference type="EMBL" id="CAL8113784.1"/>
    </source>
</evidence>